<dbReference type="Pfam" id="PF16794">
    <property type="entry name" value="fn3_4"/>
    <property type="match status" value="1"/>
</dbReference>
<proteinExistence type="predicted"/>
<reference evidence="4 5" key="1">
    <citation type="journal article" date="2019" name="PLoS Biol.">
        <title>Sex chromosomes control vertical transmission of feminizing Wolbachia symbionts in an isopod.</title>
        <authorList>
            <person name="Becking T."/>
            <person name="Chebbi M.A."/>
            <person name="Giraud I."/>
            <person name="Moumen B."/>
            <person name="Laverre T."/>
            <person name="Caubet Y."/>
            <person name="Peccoud J."/>
            <person name="Gilbert C."/>
            <person name="Cordaux R."/>
        </authorList>
    </citation>
    <scope>NUCLEOTIDE SEQUENCE [LARGE SCALE GENOMIC DNA]</scope>
    <source>
        <strain evidence="4">ANa2</strain>
        <tissue evidence="4">Whole body excluding digestive tract and cuticle</tissue>
    </source>
</reference>
<feature type="coiled-coil region" evidence="1">
    <location>
        <begin position="513"/>
        <end position="540"/>
    </location>
</feature>
<dbReference type="GO" id="GO:0005634">
    <property type="term" value="C:nucleus"/>
    <property type="evidence" value="ECO:0007669"/>
    <property type="project" value="TreeGrafter"/>
</dbReference>
<keyword evidence="5" id="KW-1185">Reference proteome</keyword>
<evidence type="ECO:0000313" key="5">
    <source>
        <dbReference type="Proteomes" id="UP000326759"/>
    </source>
</evidence>
<dbReference type="PANTHER" id="PTHR23210">
    <property type="entry name" value="ACTIVATING TRANSCRIPTION FACTOR 7 INTERACTING PROTEIN"/>
    <property type="match status" value="1"/>
</dbReference>
<dbReference type="SUPFAM" id="SSF49265">
    <property type="entry name" value="Fibronectin type III"/>
    <property type="match status" value="1"/>
</dbReference>
<evidence type="ECO:0000259" key="3">
    <source>
        <dbReference type="PROSITE" id="PS50853"/>
    </source>
</evidence>
<name>A0A5N5T2B1_9CRUS</name>
<protein>
    <submittedName>
        <fullName evidence="4">Activating transcription factor 7-interacting protein 1</fullName>
    </submittedName>
</protein>
<dbReference type="PROSITE" id="PS50853">
    <property type="entry name" value="FN3"/>
    <property type="match status" value="1"/>
</dbReference>
<dbReference type="EMBL" id="SEYY01015068">
    <property type="protein sequence ID" value="KAB7500139.1"/>
    <property type="molecule type" value="Genomic_DNA"/>
</dbReference>
<feature type="compositionally biased region" description="Basic and acidic residues" evidence="2">
    <location>
        <begin position="391"/>
        <end position="413"/>
    </location>
</feature>
<gene>
    <name evidence="4" type="primary">ATF7IP_0</name>
    <name evidence="4" type="ORF">Anas_06183</name>
</gene>
<evidence type="ECO:0000313" key="4">
    <source>
        <dbReference type="EMBL" id="KAB7500139.1"/>
    </source>
</evidence>
<dbReference type="CDD" id="cd00063">
    <property type="entry name" value="FN3"/>
    <property type="match status" value="1"/>
</dbReference>
<feature type="domain" description="Fibronectin type-III" evidence="3">
    <location>
        <begin position="660"/>
        <end position="765"/>
    </location>
</feature>
<organism evidence="4 5">
    <name type="scientific">Armadillidium nasatum</name>
    <dbReference type="NCBI Taxonomy" id="96803"/>
    <lineage>
        <taxon>Eukaryota</taxon>
        <taxon>Metazoa</taxon>
        <taxon>Ecdysozoa</taxon>
        <taxon>Arthropoda</taxon>
        <taxon>Crustacea</taxon>
        <taxon>Multicrustacea</taxon>
        <taxon>Malacostraca</taxon>
        <taxon>Eumalacostraca</taxon>
        <taxon>Peracarida</taxon>
        <taxon>Isopoda</taxon>
        <taxon>Oniscidea</taxon>
        <taxon>Crinocheta</taxon>
        <taxon>Armadillidiidae</taxon>
        <taxon>Armadillidium</taxon>
    </lineage>
</organism>
<dbReference type="InterPro" id="IPR026085">
    <property type="entry name" value="ATF7-int"/>
</dbReference>
<dbReference type="InterPro" id="IPR056565">
    <property type="entry name" value="Fn3_ATF7IP"/>
</dbReference>
<dbReference type="AlphaFoldDB" id="A0A5N5T2B1"/>
<sequence>MPDVVTYSCSDSDKYKNLSHDTLHLLNDKKDQNGSNSLFSDNELSFYGKKTMNCDKMSPEELTNNGSEEALQKNGEILVSNCNSSILGNNSTESDLMYVNELENSINADFDNVNKNLCKSIVNNSDSNLTNKDYIPNSLLQKSNDVTCTLTNGSPNLNGSENFDNDAFEHSLNSLVKHVPEEKENINNHIHQQHVNDSAFAVEPNDSKILCHSSKNISSNEASLSSTETAVDNSNQINLNDKETDIVSCKNELVANSSKIEIEKSCDDEYSSESVKDIKIDQNCKKSEIMSHIPCNSACHKDDLVEPSVKETCSGDTSMSENFERTVDFHRQMQIQSDDSSCSTSSSDNSTLSQSSQTKKYTKTSEEKNIGILDTSIRKESSDNSNLKRKKETDNDENHDYEHENTKRLKTNHESTNISSMLKGETSPSEKGNQSLPTCSKSSFTPVKQEKCMNPNELYQGLLNDVLADDKEPEVVRSKLQRIKRKDLEDMIIDQVMNKVLYDHEFGYQRELCKRLEQTLEAANKRALRLTQEIESLRNTTKKVASEHKRRKNRLVHPTKVKRSVGIQANKLYISQGISSAFLPNSDATIIIPTKYRKGKRSGNSEVSKNKTKIKSEPADVSINKSEEDYIGIGKTIEQKLSTLRKDLMNSESKSPVSSRDKNVKLSRKHSAVNGIILSWNIMAAYDESLILSYQLFSYEESKEDPPSTDLWQKIGSVKALELPMACTLTQFKCGRMYHFAVRAMTKKGRLGPFSIPVSLQMPPK</sequence>
<dbReference type="InterPro" id="IPR013783">
    <property type="entry name" value="Ig-like_fold"/>
</dbReference>
<evidence type="ECO:0000256" key="2">
    <source>
        <dbReference type="SAM" id="MobiDB-lite"/>
    </source>
</evidence>
<feature type="compositionally biased region" description="Low complexity" evidence="2">
    <location>
        <begin position="336"/>
        <end position="358"/>
    </location>
</feature>
<accession>A0A5N5T2B1</accession>
<dbReference type="OrthoDB" id="2434995at2759"/>
<dbReference type="GO" id="GO:0003712">
    <property type="term" value="F:transcription coregulator activity"/>
    <property type="evidence" value="ECO:0007669"/>
    <property type="project" value="TreeGrafter"/>
</dbReference>
<keyword evidence="1" id="KW-0175">Coiled coil</keyword>
<comment type="caution">
    <text evidence="4">The sequence shown here is derived from an EMBL/GenBank/DDBJ whole genome shotgun (WGS) entry which is preliminary data.</text>
</comment>
<dbReference type="InterPro" id="IPR036116">
    <property type="entry name" value="FN3_sf"/>
</dbReference>
<feature type="region of interest" description="Disordered" evidence="2">
    <location>
        <begin position="334"/>
        <end position="443"/>
    </location>
</feature>
<dbReference type="Gene3D" id="2.60.40.10">
    <property type="entry name" value="Immunoglobulins"/>
    <property type="match status" value="1"/>
</dbReference>
<dbReference type="PANTHER" id="PTHR23210:SF26">
    <property type="entry name" value="ACTIVATING TRANSCRIPTION FACTOR 7-INTERACTING PROTEIN 1"/>
    <property type="match status" value="1"/>
</dbReference>
<feature type="compositionally biased region" description="Polar residues" evidence="2">
    <location>
        <begin position="414"/>
        <end position="443"/>
    </location>
</feature>
<evidence type="ECO:0000256" key="1">
    <source>
        <dbReference type="SAM" id="Coils"/>
    </source>
</evidence>
<dbReference type="Proteomes" id="UP000326759">
    <property type="component" value="Unassembled WGS sequence"/>
</dbReference>
<dbReference type="GO" id="GO:0005667">
    <property type="term" value="C:transcription regulator complex"/>
    <property type="evidence" value="ECO:0007669"/>
    <property type="project" value="TreeGrafter"/>
</dbReference>
<dbReference type="GO" id="GO:0006355">
    <property type="term" value="P:regulation of DNA-templated transcription"/>
    <property type="evidence" value="ECO:0007669"/>
    <property type="project" value="TreeGrafter"/>
</dbReference>
<dbReference type="InterPro" id="IPR003961">
    <property type="entry name" value="FN3_dom"/>
</dbReference>